<dbReference type="GO" id="GO:0004222">
    <property type="term" value="F:metalloendopeptidase activity"/>
    <property type="evidence" value="ECO:0007669"/>
    <property type="project" value="InterPro"/>
</dbReference>
<dbReference type="AlphaFoldDB" id="A0A8J4H8X5"/>
<dbReference type="Pfam" id="PF00395">
    <property type="entry name" value="SLH"/>
    <property type="match status" value="3"/>
</dbReference>
<feature type="chain" id="PRO_5038668589" description="Zn-dependent metalloprotease" evidence="10">
    <location>
        <begin position="21"/>
        <end position="1143"/>
    </location>
</feature>
<evidence type="ECO:0000259" key="12">
    <source>
        <dbReference type="PROSITE" id="PS51272"/>
    </source>
</evidence>
<evidence type="ECO:0000256" key="5">
    <source>
        <dbReference type="ARBA" id="ARBA00022729"/>
    </source>
</evidence>
<evidence type="ECO:0000259" key="11">
    <source>
        <dbReference type="PROSITE" id="PS50853"/>
    </source>
</evidence>
<dbReference type="SMART" id="SM00060">
    <property type="entry name" value="FN3"/>
    <property type="match status" value="1"/>
</dbReference>
<dbReference type="InterPro" id="IPR013783">
    <property type="entry name" value="Ig-like_fold"/>
</dbReference>
<dbReference type="GO" id="GO:0006508">
    <property type="term" value="P:proteolysis"/>
    <property type="evidence" value="ECO:0007669"/>
    <property type="project" value="UniProtKB-KW"/>
</dbReference>
<keyword evidence="4" id="KW-0479">Metal-binding</keyword>
<keyword evidence="8" id="KW-0482">Metalloprotease</keyword>
<keyword evidence="3" id="KW-0645">Protease</keyword>
<feature type="signal peptide" evidence="10">
    <location>
        <begin position="1"/>
        <end position="20"/>
    </location>
</feature>
<dbReference type="PRINTS" id="PR00730">
    <property type="entry name" value="THERMOLYSIN"/>
</dbReference>
<evidence type="ECO:0008006" key="15">
    <source>
        <dbReference type="Google" id="ProtNLM"/>
    </source>
</evidence>
<dbReference type="InterPro" id="IPR001570">
    <property type="entry name" value="Peptidase_M4_C_domain"/>
</dbReference>
<evidence type="ECO:0000256" key="8">
    <source>
        <dbReference type="ARBA" id="ARBA00023049"/>
    </source>
</evidence>
<dbReference type="Pfam" id="PF13205">
    <property type="entry name" value="Big_5"/>
    <property type="match status" value="1"/>
</dbReference>
<dbReference type="GO" id="GO:0046872">
    <property type="term" value="F:metal ion binding"/>
    <property type="evidence" value="ECO:0007669"/>
    <property type="project" value="UniProtKB-KW"/>
</dbReference>
<dbReference type="InterPro" id="IPR023612">
    <property type="entry name" value="Peptidase_M4"/>
</dbReference>
<dbReference type="InterPro" id="IPR050728">
    <property type="entry name" value="Zinc_Metalloprotease_M4"/>
</dbReference>
<evidence type="ECO:0000256" key="10">
    <source>
        <dbReference type="SAM" id="SignalP"/>
    </source>
</evidence>
<dbReference type="Pfam" id="PF02868">
    <property type="entry name" value="Peptidase_M4_C"/>
    <property type="match status" value="1"/>
</dbReference>
<sequence length="1143" mass="124533">MRYPKLRQAFLLFVAIVMMACVVPANSGLAASAALSHDVQLPFPPYPGTNDSMSIAGFKRDAQGKSHVLYQQQYKGIPVYGKYAYVHKNAANQIYAATDKFDDALNGLELDVTPVLTGEEAIAVLGLFLEERHGQPVQFGTGQESFPIAPPAAELVVYPYDDRYYLAYQVEADYMVPSIGSWIAFVDAKDGRLIHAINKTRHAVSPVEGSGTGTFGVLPLQVSRDHTDGRYYTLDASRAMYDGAPIDLERYLDLSSGALEEQGLIITMDYASLNAEYGNSAYILKPISSETSHGFTDTHAVDAHYWTGEVYEFYRDQFGRDSIDDEGMDLYSFVHVVDIDLSTGREIPLDNAFWALGAMWYGDGGEGSDALFNCLSCANDIVAHELTHGVIEHTANLLYENQSGALNESIADIMAVVFDADDWTIGEDAGTVPLRDLANPHRGLQWQPKHMNEYVYLPNTEAGDYGGVHINSGIPNHAAYLMATHLEDADFDGRYLLGQLTYRALTTYLHPASDFMDARFAYLQAVDYLSLTQQEKEEVRSIVKRAWDAVGVTLSPDSYMFMYDHYYNEENGAFPVFFNASVTASVYFNQIALTSLNGSVPTQTALDGDALLIQPTAPLSHGVSYNVHIPADALKDKLGDALPNPHAITFTADKVGPSWANNALASSDVTTSGFRLTWPHAVDDHTLAGYAVYLNGRKWNDYSPDVNGVTFRGLNANTTYDVRVTAYDAAGNGTSRTTSVKTLAIPGGGFGGGPGGGFFGGGFPTTDNNESEENSKTIITVKPDERRIQDAIDGDAEVIIIDAKAEAGVNGVIVELSAELVKQANAKQKAWRIETNDATYTFEPGFVADSRLSGTLVFTILDATSDGALNNRPEGTAAVAPVIDLKLQINEQAVSSFLKPVKIAMHVRAQTSELHKLGAYYYNERQRSWAYIGGKVSANGRTVQFETDHFSQFTVFAYHKLFKDVQGHWAQIDIETMAARHIAQGVTADSFAPNTPITRAEFTALLVRTLQLEERSDKQFADVPSGSWYAEAVNRAFTAGIVNGVDQDHFAPSTRITREQMAVMIVQAYAKAKGVDAANLQTAVNAAQFADIEAASEWAKSAIGSAASLGLISGRPDGSFDPKANASRAEAISMIKRLLDLID</sequence>
<evidence type="ECO:0000313" key="13">
    <source>
        <dbReference type="EMBL" id="GIQ71334.1"/>
    </source>
</evidence>
<reference evidence="13" key="1">
    <citation type="submission" date="2021-04" db="EMBL/GenBank/DDBJ databases">
        <title>Draft genome sequence of Xylanibacillus composti strain K13.</title>
        <authorList>
            <person name="Uke A."/>
            <person name="Chhe C."/>
            <person name="Baramee S."/>
            <person name="Kosugi A."/>
        </authorList>
    </citation>
    <scope>NUCLEOTIDE SEQUENCE</scope>
    <source>
        <strain evidence="13">K13</strain>
    </source>
</reference>
<dbReference type="PROSITE" id="PS51257">
    <property type="entry name" value="PROKAR_LIPOPROTEIN"/>
    <property type="match status" value="1"/>
</dbReference>
<dbReference type="Pfam" id="PF07504">
    <property type="entry name" value="FTP"/>
    <property type="match status" value="1"/>
</dbReference>
<gene>
    <name evidence="13" type="ORF">XYCOK13_41580</name>
</gene>
<keyword evidence="14" id="KW-1185">Reference proteome</keyword>
<dbReference type="Gene3D" id="3.10.170.10">
    <property type="match status" value="1"/>
</dbReference>
<evidence type="ECO:0000256" key="7">
    <source>
        <dbReference type="ARBA" id="ARBA00022833"/>
    </source>
</evidence>
<evidence type="ECO:0000256" key="2">
    <source>
        <dbReference type="ARBA" id="ARBA00009388"/>
    </source>
</evidence>
<comment type="cofactor">
    <cofactor evidence="1">
        <name>Zn(2+)</name>
        <dbReference type="ChEBI" id="CHEBI:29105"/>
    </cofactor>
</comment>
<name>A0A8J4H8X5_9BACL</name>
<keyword evidence="6" id="KW-0378">Hydrolase</keyword>
<dbReference type="PANTHER" id="PTHR33794">
    <property type="entry name" value="BACILLOLYSIN"/>
    <property type="match status" value="1"/>
</dbReference>
<feature type="active site" evidence="9">
    <location>
        <position position="385"/>
    </location>
</feature>
<evidence type="ECO:0000256" key="3">
    <source>
        <dbReference type="ARBA" id="ARBA00022670"/>
    </source>
</evidence>
<comment type="similarity">
    <text evidence="2">Belongs to the peptidase M4 family.</text>
</comment>
<comment type="caution">
    <text evidence="13">The sequence shown here is derived from an EMBL/GenBank/DDBJ whole genome shotgun (WGS) entry which is preliminary data.</text>
</comment>
<organism evidence="13 14">
    <name type="scientific">Xylanibacillus composti</name>
    <dbReference type="NCBI Taxonomy" id="1572762"/>
    <lineage>
        <taxon>Bacteria</taxon>
        <taxon>Bacillati</taxon>
        <taxon>Bacillota</taxon>
        <taxon>Bacilli</taxon>
        <taxon>Bacillales</taxon>
        <taxon>Paenibacillaceae</taxon>
        <taxon>Xylanibacillus</taxon>
    </lineage>
</organism>
<dbReference type="Pfam" id="PF00041">
    <property type="entry name" value="fn3"/>
    <property type="match status" value="1"/>
</dbReference>
<dbReference type="Gene3D" id="3.10.450.490">
    <property type="match status" value="1"/>
</dbReference>
<dbReference type="RefSeq" id="WP_213414127.1">
    <property type="nucleotide sequence ID" value="NZ_BOVK01000080.1"/>
</dbReference>
<dbReference type="PROSITE" id="PS50853">
    <property type="entry name" value="FN3"/>
    <property type="match status" value="1"/>
</dbReference>
<evidence type="ECO:0000256" key="6">
    <source>
        <dbReference type="ARBA" id="ARBA00022801"/>
    </source>
</evidence>
<dbReference type="InterPro" id="IPR032812">
    <property type="entry name" value="SbsA_Ig"/>
</dbReference>
<evidence type="ECO:0000313" key="14">
    <source>
        <dbReference type="Proteomes" id="UP000677918"/>
    </source>
</evidence>
<dbReference type="SUPFAM" id="SSF49265">
    <property type="entry name" value="Fibronectin type III"/>
    <property type="match status" value="1"/>
</dbReference>
<feature type="domain" description="Fibronectin type-III" evidence="11">
    <location>
        <begin position="660"/>
        <end position="746"/>
    </location>
</feature>
<dbReference type="InterPro" id="IPR027268">
    <property type="entry name" value="Peptidase_M4/M1_CTD_sf"/>
</dbReference>
<evidence type="ECO:0000256" key="1">
    <source>
        <dbReference type="ARBA" id="ARBA00001947"/>
    </source>
</evidence>
<dbReference type="InterPro" id="IPR036116">
    <property type="entry name" value="FN3_sf"/>
</dbReference>
<protein>
    <recommendedName>
        <fullName evidence="15">Zn-dependent metalloprotease</fullName>
    </recommendedName>
</protein>
<feature type="domain" description="SLH" evidence="12">
    <location>
        <begin position="957"/>
        <end position="1020"/>
    </location>
</feature>
<dbReference type="PROSITE" id="PS51272">
    <property type="entry name" value="SLH"/>
    <property type="match status" value="3"/>
</dbReference>
<evidence type="ECO:0000256" key="4">
    <source>
        <dbReference type="ARBA" id="ARBA00022723"/>
    </source>
</evidence>
<feature type="active site" description="Proton donor" evidence="9">
    <location>
        <position position="469"/>
    </location>
</feature>
<dbReference type="InterPro" id="IPR011096">
    <property type="entry name" value="FTP_domain"/>
</dbReference>
<dbReference type="Pfam" id="PF01447">
    <property type="entry name" value="Peptidase_M4"/>
    <property type="match status" value="1"/>
</dbReference>
<dbReference type="PANTHER" id="PTHR33794:SF1">
    <property type="entry name" value="BACILLOLYSIN"/>
    <property type="match status" value="1"/>
</dbReference>
<dbReference type="EMBL" id="BOVK01000080">
    <property type="protein sequence ID" value="GIQ71334.1"/>
    <property type="molecule type" value="Genomic_DNA"/>
</dbReference>
<dbReference type="InterPro" id="IPR003961">
    <property type="entry name" value="FN3_dom"/>
</dbReference>
<dbReference type="Gene3D" id="2.60.40.10">
    <property type="entry name" value="Immunoglobulins"/>
    <property type="match status" value="1"/>
</dbReference>
<keyword evidence="5 10" id="KW-0732">Signal</keyword>
<feature type="domain" description="SLH" evidence="12">
    <location>
        <begin position="1086"/>
        <end position="1143"/>
    </location>
</feature>
<dbReference type="CDD" id="cd09597">
    <property type="entry name" value="M4_TLP"/>
    <property type="match status" value="1"/>
</dbReference>
<dbReference type="InterPro" id="IPR013856">
    <property type="entry name" value="Peptidase_M4_domain"/>
</dbReference>
<evidence type="ECO:0000256" key="9">
    <source>
        <dbReference type="PIRSR" id="PIRSR623612-1"/>
    </source>
</evidence>
<dbReference type="InterPro" id="IPR001119">
    <property type="entry name" value="SLH_dom"/>
</dbReference>
<dbReference type="SUPFAM" id="SSF55486">
    <property type="entry name" value="Metalloproteases ('zincins'), catalytic domain"/>
    <property type="match status" value="1"/>
</dbReference>
<dbReference type="Proteomes" id="UP000677918">
    <property type="component" value="Unassembled WGS sequence"/>
</dbReference>
<dbReference type="Gene3D" id="1.10.390.10">
    <property type="entry name" value="Neutral Protease Domain 2"/>
    <property type="match status" value="1"/>
</dbReference>
<accession>A0A8J4H8X5</accession>
<dbReference type="CDD" id="cd00063">
    <property type="entry name" value="FN3"/>
    <property type="match status" value="1"/>
</dbReference>
<keyword evidence="7" id="KW-0862">Zinc</keyword>
<proteinExistence type="inferred from homology"/>
<feature type="domain" description="SLH" evidence="12">
    <location>
        <begin position="1021"/>
        <end position="1079"/>
    </location>
</feature>